<dbReference type="InterPro" id="IPR004638">
    <property type="entry name" value="EmrB-like"/>
</dbReference>
<evidence type="ECO:0000256" key="7">
    <source>
        <dbReference type="SAM" id="Phobius"/>
    </source>
</evidence>
<keyword evidence="5 7" id="KW-1133">Transmembrane helix</keyword>
<dbReference type="PROSITE" id="PS50850">
    <property type="entry name" value="MFS"/>
    <property type="match status" value="1"/>
</dbReference>
<feature type="transmembrane region" description="Helical" evidence="7">
    <location>
        <begin position="268"/>
        <end position="293"/>
    </location>
</feature>
<feature type="transmembrane region" description="Helical" evidence="7">
    <location>
        <begin position="171"/>
        <end position="193"/>
    </location>
</feature>
<protein>
    <submittedName>
        <fullName evidence="9">DHA2 family efflux MFS transporter permease subunit</fullName>
    </submittedName>
</protein>
<proteinExistence type="predicted"/>
<sequence>MTTQETRAFRWTPAHVVGLLVLCTAQVLDGVDVTVVNVALPAIASDLGFSEAALPWVINAYMVPFGGFLLLGGRLGDLRGRRKVLVGGISLFAAASLVSALAQNPETLIGARAVQGLAAALIAPMTLALIGVIFPSGPPRNRAFAAWAASYGVSSALGLLLGGALTDGPGWRWIFFVNLPIGVVLLVLTMLFVPADQPRRRHHRFDIVGAVTSTAGIGLLVYAVLDTADHPWGSARTIGLVLVSAALLGWFVMNELRVAEPLVSFTLFRLPGVAGATIVSVFRGSAMFALFYFATLYQQQVLHLSALQTGLNYLPMTVILVAASALGPTLVRWIGIRMAVVLGALLAAGGLVIFATIAPQGSVWSNVILPSLIVCTGLAIVIVPSTIAALNDVPQADTGIVSALQNVSLQLGGALGLAVLSSVVTARTTDLLAAGESPALALTSGFGVGFAMTAGLMVAAATAAALMLRDHGRGERVDMSRLSQPGFDE</sequence>
<dbReference type="PANTHER" id="PTHR42718:SF46">
    <property type="entry name" value="BLR6921 PROTEIN"/>
    <property type="match status" value="1"/>
</dbReference>
<dbReference type="PANTHER" id="PTHR42718">
    <property type="entry name" value="MAJOR FACILITATOR SUPERFAMILY MULTIDRUG TRANSPORTER MFSC"/>
    <property type="match status" value="1"/>
</dbReference>
<dbReference type="RefSeq" id="WP_219552477.1">
    <property type="nucleotide sequence ID" value="NZ_JAHKRN010000096.1"/>
</dbReference>
<evidence type="ECO:0000259" key="8">
    <source>
        <dbReference type="PROSITE" id="PS50850"/>
    </source>
</evidence>
<evidence type="ECO:0000256" key="6">
    <source>
        <dbReference type="ARBA" id="ARBA00023136"/>
    </source>
</evidence>
<feature type="transmembrane region" description="Helical" evidence="7">
    <location>
        <begin position="446"/>
        <end position="468"/>
    </location>
</feature>
<keyword evidence="2" id="KW-0813">Transport</keyword>
<dbReference type="NCBIfam" id="TIGR00711">
    <property type="entry name" value="efflux_EmrB"/>
    <property type="match status" value="1"/>
</dbReference>
<dbReference type="InterPro" id="IPR011701">
    <property type="entry name" value="MFS"/>
</dbReference>
<comment type="subcellular location">
    <subcellularLocation>
        <location evidence="1">Cell membrane</location>
        <topology evidence="1">Multi-pass membrane protein</topology>
    </subcellularLocation>
</comment>
<feature type="transmembrane region" description="Helical" evidence="7">
    <location>
        <begin position="84"/>
        <end position="102"/>
    </location>
</feature>
<feature type="transmembrane region" description="Helical" evidence="7">
    <location>
        <begin position="205"/>
        <end position="225"/>
    </location>
</feature>
<keyword evidence="6 7" id="KW-0472">Membrane</keyword>
<feature type="transmembrane region" description="Helical" evidence="7">
    <location>
        <begin position="367"/>
        <end position="391"/>
    </location>
</feature>
<feature type="transmembrane region" description="Helical" evidence="7">
    <location>
        <begin position="313"/>
        <end position="331"/>
    </location>
</feature>
<evidence type="ECO:0000313" key="10">
    <source>
        <dbReference type="Proteomes" id="UP001596096"/>
    </source>
</evidence>
<keyword evidence="3" id="KW-1003">Cell membrane</keyword>
<evidence type="ECO:0000313" key="9">
    <source>
        <dbReference type="EMBL" id="MFC5816935.1"/>
    </source>
</evidence>
<evidence type="ECO:0000256" key="4">
    <source>
        <dbReference type="ARBA" id="ARBA00022692"/>
    </source>
</evidence>
<feature type="transmembrane region" description="Helical" evidence="7">
    <location>
        <begin position="338"/>
        <end position="361"/>
    </location>
</feature>
<dbReference type="EMBL" id="JBHSNW010000008">
    <property type="protein sequence ID" value="MFC5816935.1"/>
    <property type="molecule type" value="Genomic_DNA"/>
</dbReference>
<feature type="transmembrane region" description="Helical" evidence="7">
    <location>
        <begin position="54"/>
        <end position="72"/>
    </location>
</feature>
<reference evidence="10" key="1">
    <citation type="journal article" date="2019" name="Int. J. Syst. Evol. Microbiol.">
        <title>The Global Catalogue of Microorganisms (GCM) 10K type strain sequencing project: providing services to taxonomists for standard genome sequencing and annotation.</title>
        <authorList>
            <consortium name="The Broad Institute Genomics Platform"/>
            <consortium name="The Broad Institute Genome Sequencing Center for Infectious Disease"/>
            <person name="Wu L."/>
            <person name="Ma J."/>
        </authorList>
    </citation>
    <scope>NUCLEOTIDE SEQUENCE [LARGE SCALE GENOMIC DNA]</scope>
    <source>
        <strain evidence="10">CGMCC 4.7106</strain>
    </source>
</reference>
<keyword evidence="10" id="KW-1185">Reference proteome</keyword>
<feature type="domain" description="Major facilitator superfamily (MFS) profile" evidence="8">
    <location>
        <begin position="18"/>
        <end position="472"/>
    </location>
</feature>
<feature type="transmembrane region" description="Helical" evidence="7">
    <location>
        <begin position="114"/>
        <end position="134"/>
    </location>
</feature>
<keyword evidence="4 7" id="KW-0812">Transmembrane</keyword>
<evidence type="ECO:0000256" key="1">
    <source>
        <dbReference type="ARBA" id="ARBA00004651"/>
    </source>
</evidence>
<evidence type="ECO:0000256" key="3">
    <source>
        <dbReference type="ARBA" id="ARBA00022475"/>
    </source>
</evidence>
<evidence type="ECO:0000256" key="2">
    <source>
        <dbReference type="ARBA" id="ARBA00022448"/>
    </source>
</evidence>
<feature type="transmembrane region" description="Helical" evidence="7">
    <location>
        <begin position="146"/>
        <end position="165"/>
    </location>
</feature>
<dbReference type="Proteomes" id="UP001596096">
    <property type="component" value="Unassembled WGS sequence"/>
</dbReference>
<name>A0ABW1BUN9_9ACTN</name>
<comment type="caution">
    <text evidence="9">The sequence shown here is derived from an EMBL/GenBank/DDBJ whole genome shotgun (WGS) entry which is preliminary data.</text>
</comment>
<gene>
    <name evidence="9" type="ORF">ACFPUY_17705</name>
</gene>
<accession>A0ABW1BUN9</accession>
<organism evidence="9 10">
    <name type="scientific">Nonomuraea harbinensis</name>
    <dbReference type="NCBI Taxonomy" id="1286938"/>
    <lineage>
        <taxon>Bacteria</taxon>
        <taxon>Bacillati</taxon>
        <taxon>Actinomycetota</taxon>
        <taxon>Actinomycetes</taxon>
        <taxon>Streptosporangiales</taxon>
        <taxon>Streptosporangiaceae</taxon>
        <taxon>Nonomuraea</taxon>
    </lineage>
</organism>
<dbReference type="InterPro" id="IPR020846">
    <property type="entry name" value="MFS_dom"/>
</dbReference>
<feature type="transmembrane region" description="Helical" evidence="7">
    <location>
        <begin position="403"/>
        <end position="426"/>
    </location>
</feature>
<feature type="transmembrane region" description="Helical" evidence="7">
    <location>
        <begin position="237"/>
        <end position="256"/>
    </location>
</feature>
<dbReference type="CDD" id="cd17321">
    <property type="entry name" value="MFS_MMR_MDR_like"/>
    <property type="match status" value="1"/>
</dbReference>
<dbReference type="Pfam" id="PF07690">
    <property type="entry name" value="MFS_1"/>
    <property type="match status" value="1"/>
</dbReference>
<evidence type="ECO:0000256" key="5">
    <source>
        <dbReference type="ARBA" id="ARBA00022989"/>
    </source>
</evidence>